<dbReference type="RefSeq" id="WP_138553141.1">
    <property type="nucleotide sequence ID" value="NZ_PNCH01000063.1"/>
</dbReference>
<evidence type="ECO:0000259" key="11">
    <source>
        <dbReference type="Pfam" id="PF25917"/>
    </source>
</evidence>
<keyword evidence="5 9" id="KW-0997">Cell inner membrane</keyword>
<evidence type="ECO:0000256" key="8">
    <source>
        <dbReference type="ARBA" id="ARBA00023136"/>
    </source>
</evidence>
<keyword evidence="8 9" id="KW-0472">Membrane</keyword>
<evidence type="ECO:0000256" key="5">
    <source>
        <dbReference type="ARBA" id="ARBA00022519"/>
    </source>
</evidence>
<dbReference type="InterPro" id="IPR058982">
    <property type="entry name" value="Beta-barrel_AprE"/>
</dbReference>
<evidence type="ECO:0000256" key="2">
    <source>
        <dbReference type="ARBA" id="ARBA00009477"/>
    </source>
</evidence>
<dbReference type="Gene3D" id="1.10.287.470">
    <property type="entry name" value="Helix hairpin bin"/>
    <property type="match status" value="1"/>
</dbReference>
<dbReference type="Pfam" id="PF25917">
    <property type="entry name" value="BSH_RND"/>
    <property type="match status" value="1"/>
</dbReference>
<sequence>MSKLIVNTKLIEFLPPVLEAQTAPPPKLVRGVLWVLVAFFSLAIIWAIIGRIDIVAKAQGQLIPLQKVKVIQPLETGSVQEIHVKDGDKVTKGQLLVSLEPVLAESNYRQTLQSLTNFEQQRLRRLKLLQLIQNPPTLDDASSALTAEHKQLLKAEFIQYQNEQAVYEAKLSELEAQLAGAKAKLVQLDKILPLLIERVDSLESLQDQKLVARSTYLELKQQAVQQQEQRLIELTNVSSINHAIKTNAQEQRTHSTELQKLLHSEISQINEEILTLQQELEKQQYLTEKNQLLAPVSGVVEALQLSTIGEVVTPAQQLLTVVPDDDELIVNAQLLNKDIGFTFVGQDAVVKIDSFPFTRYGSISGEVIEVSTDAVKDDQLGLYFPIKVRLHNQHINVENREVPLSAGMSVNVEIKTGNRRIIEFLLSPIIQHLDEGARER</sequence>
<evidence type="ECO:0000256" key="10">
    <source>
        <dbReference type="SAM" id="Coils"/>
    </source>
</evidence>
<keyword evidence="3 9" id="KW-0813">Transport</keyword>
<evidence type="ECO:0000256" key="7">
    <source>
        <dbReference type="ARBA" id="ARBA00022989"/>
    </source>
</evidence>
<dbReference type="PANTHER" id="PTHR30386:SF27">
    <property type="entry name" value="MEMBRANE FUSION PROTEIN (MFP) FAMILY PROTEIN"/>
    <property type="match status" value="1"/>
</dbReference>
<evidence type="ECO:0000256" key="1">
    <source>
        <dbReference type="ARBA" id="ARBA00004377"/>
    </source>
</evidence>
<dbReference type="NCBIfam" id="TIGR01843">
    <property type="entry name" value="type_I_hlyD"/>
    <property type="match status" value="1"/>
</dbReference>
<dbReference type="SUPFAM" id="SSF111369">
    <property type="entry name" value="HlyD-like secretion proteins"/>
    <property type="match status" value="1"/>
</dbReference>
<proteinExistence type="inferred from homology"/>
<organism evidence="13 14">
    <name type="scientific">Pseudoalteromonas rubra</name>
    <dbReference type="NCBI Taxonomy" id="43658"/>
    <lineage>
        <taxon>Bacteria</taxon>
        <taxon>Pseudomonadati</taxon>
        <taxon>Pseudomonadota</taxon>
        <taxon>Gammaproteobacteria</taxon>
        <taxon>Alteromonadales</taxon>
        <taxon>Pseudoalteromonadaceae</taxon>
        <taxon>Pseudoalteromonas</taxon>
    </lineage>
</organism>
<feature type="transmembrane region" description="Helical" evidence="9">
    <location>
        <begin position="31"/>
        <end position="49"/>
    </location>
</feature>
<keyword evidence="4 9" id="KW-1003">Cell membrane</keyword>
<keyword evidence="6 9" id="KW-0812">Transmembrane</keyword>
<accession>A0A5S3WGJ9</accession>
<name>A0A5S3WGJ9_9GAMM</name>
<keyword evidence="7 9" id="KW-1133">Transmembrane helix</keyword>
<dbReference type="Proteomes" id="UP000310249">
    <property type="component" value="Unassembled WGS sequence"/>
</dbReference>
<dbReference type="Pfam" id="PF26002">
    <property type="entry name" value="Beta-barrel_AprE"/>
    <property type="match status" value="1"/>
</dbReference>
<gene>
    <name evidence="13" type="ORF">CWB99_19775</name>
</gene>
<dbReference type="GO" id="GO:0005886">
    <property type="term" value="C:plasma membrane"/>
    <property type="evidence" value="ECO:0007669"/>
    <property type="project" value="UniProtKB-SubCell"/>
</dbReference>
<evidence type="ECO:0000313" key="13">
    <source>
        <dbReference type="EMBL" id="TMP25999.1"/>
    </source>
</evidence>
<dbReference type="InterPro" id="IPR010129">
    <property type="entry name" value="T1SS_HlyD"/>
</dbReference>
<dbReference type="InterPro" id="IPR006144">
    <property type="entry name" value="Secretion_HlyD_CS"/>
</dbReference>
<dbReference type="EMBL" id="PNCI01000054">
    <property type="protein sequence ID" value="TMP25999.1"/>
    <property type="molecule type" value="Genomic_DNA"/>
</dbReference>
<feature type="domain" description="Multidrug resistance protein MdtA-like barrel-sandwich hybrid" evidence="11">
    <location>
        <begin position="76"/>
        <end position="322"/>
    </location>
</feature>
<protein>
    <recommendedName>
        <fullName evidence="9">Membrane fusion protein (MFP) family protein</fullName>
    </recommendedName>
</protein>
<evidence type="ECO:0000256" key="3">
    <source>
        <dbReference type="ARBA" id="ARBA00022448"/>
    </source>
</evidence>
<feature type="coiled-coil region" evidence="10">
    <location>
        <begin position="157"/>
        <end position="237"/>
    </location>
</feature>
<evidence type="ECO:0000313" key="14">
    <source>
        <dbReference type="Proteomes" id="UP000310249"/>
    </source>
</evidence>
<dbReference type="Gene3D" id="2.40.50.100">
    <property type="match status" value="1"/>
</dbReference>
<evidence type="ECO:0000256" key="4">
    <source>
        <dbReference type="ARBA" id="ARBA00022475"/>
    </source>
</evidence>
<reference evidence="14" key="2">
    <citation type="submission" date="2019-06" db="EMBL/GenBank/DDBJ databases">
        <title>Co-occurence of chitin degradation, pigmentation and bioactivity in marine Pseudoalteromonas.</title>
        <authorList>
            <person name="Sonnenschein E.C."/>
            <person name="Bech P.K."/>
        </authorList>
    </citation>
    <scope>NUCLEOTIDE SEQUENCE [LARGE SCALE GENOMIC DNA]</scope>
    <source>
        <strain evidence="14">S2676</strain>
    </source>
</reference>
<evidence type="ECO:0000259" key="12">
    <source>
        <dbReference type="Pfam" id="PF26002"/>
    </source>
</evidence>
<dbReference type="GO" id="GO:0009306">
    <property type="term" value="P:protein secretion"/>
    <property type="evidence" value="ECO:0007669"/>
    <property type="project" value="InterPro"/>
</dbReference>
<dbReference type="Gene3D" id="2.40.30.170">
    <property type="match status" value="1"/>
</dbReference>
<dbReference type="AlphaFoldDB" id="A0A5S3WGJ9"/>
<dbReference type="PANTHER" id="PTHR30386">
    <property type="entry name" value="MEMBRANE FUSION SUBUNIT OF EMRAB-TOLC MULTIDRUG EFFLUX PUMP"/>
    <property type="match status" value="1"/>
</dbReference>
<keyword evidence="10" id="KW-0175">Coiled coil</keyword>
<feature type="domain" description="AprE-like beta-barrel" evidence="12">
    <location>
        <begin position="328"/>
        <end position="417"/>
    </location>
</feature>
<comment type="subcellular location">
    <subcellularLocation>
        <location evidence="1 9">Cell inner membrane</location>
        <topology evidence="1 9">Single-pass membrane protein</topology>
    </subcellularLocation>
</comment>
<evidence type="ECO:0000256" key="9">
    <source>
        <dbReference type="RuleBase" id="RU365093"/>
    </source>
</evidence>
<evidence type="ECO:0000256" key="6">
    <source>
        <dbReference type="ARBA" id="ARBA00022692"/>
    </source>
</evidence>
<reference evidence="13 14" key="1">
    <citation type="submission" date="2018-01" db="EMBL/GenBank/DDBJ databases">
        <authorList>
            <person name="Paulsen S."/>
            <person name="Gram L.K."/>
        </authorList>
    </citation>
    <scope>NUCLEOTIDE SEQUENCE [LARGE SCALE GENOMIC DNA]</scope>
    <source>
        <strain evidence="13 14">S2676</strain>
    </source>
</reference>
<comment type="caution">
    <text evidence="13">The sequence shown here is derived from an EMBL/GenBank/DDBJ whole genome shotgun (WGS) entry which is preliminary data.</text>
</comment>
<comment type="similarity">
    <text evidence="2 9">Belongs to the membrane fusion protein (MFP) (TC 8.A.1) family.</text>
</comment>
<dbReference type="OrthoDB" id="9775513at2"/>
<dbReference type="PROSITE" id="PS00543">
    <property type="entry name" value="HLYD_FAMILY"/>
    <property type="match status" value="1"/>
</dbReference>
<dbReference type="PRINTS" id="PR01490">
    <property type="entry name" value="RTXTOXIND"/>
</dbReference>
<dbReference type="InterPro" id="IPR058625">
    <property type="entry name" value="MdtA-like_BSH"/>
</dbReference>
<dbReference type="InterPro" id="IPR050739">
    <property type="entry name" value="MFP"/>
</dbReference>